<comment type="caution">
    <text evidence="5">The sequence shown here is derived from an EMBL/GenBank/DDBJ whole genome shotgun (WGS) entry which is preliminary data.</text>
</comment>
<dbReference type="GO" id="GO:0016787">
    <property type="term" value="F:hydrolase activity"/>
    <property type="evidence" value="ECO:0007669"/>
    <property type="project" value="UniProtKB-KW"/>
</dbReference>
<dbReference type="EMBL" id="JAKWBI020000244">
    <property type="protein sequence ID" value="KAJ2898105.1"/>
    <property type="molecule type" value="Genomic_DNA"/>
</dbReference>
<proteinExistence type="inferred from homology"/>
<dbReference type="PANTHER" id="PTHR11820">
    <property type="entry name" value="ACYLPYRUVASE"/>
    <property type="match status" value="1"/>
</dbReference>
<evidence type="ECO:0000256" key="1">
    <source>
        <dbReference type="ARBA" id="ARBA00010211"/>
    </source>
</evidence>
<feature type="domain" description="Fumarylacetoacetase-like C-terminal" evidence="4">
    <location>
        <begin position="103"/>
        <end position="311"/>
    </location>
</feature>
<dbReference type="GO" id="GO:0050163">
    <property type="term" value="F:oxaloacetate tautomerase activity"/>
    <property type="evidence" value="ECO:0007669"/>
    <property type="project" value="UniProtKB-ARBA"/>
</dbReference>
<dbReference type="InterPro" id="IPR036663">
    <property type="entry name" value="Fumarylacetoacetase_C_sf"/>
</dbReference>
<dbReference type="InterPro" id="IPR011234">
    <property type="entry name" value="Fumarylacetoacetase-like_C"/>
</dbReference>
<dbReference type="Proteomes" id="UP001201980">
    <property type="component" value="Unassembled WGS sequence"/>
</dbReference>
<feature type="compositionally biased region" description="Polar residues" evidence="3">
    <location>
        <begin position="72"/>
        <end position="81"/>
    </location>
</feature>
<keyword evidence="2" id="KW-0479">Metal-binding</keyword>
<feature type="region of interest" description="Disordered" evidence="3">
    <location>
        <begin position="72"/>
        <end position="91"/>
    </location>
</feature>
<dbReference type="FunFam" id="3.90.850.10:FF:000002">
    <property type="entry name" value="2-hydroxyhepta-2,4-diene-1,7-dioate isomerase"/>
    <property type="match status" value="1"/>
</dbReference>
<comment type="similarity">
    <text evidence="1">Belongs to the FAH family.</text>
</comment>
<evidence type="ECO:0000256" key="2">
    <source>
        <dbReference type="ARBA" id="ARBA00022723"/>
    </source>
</evidence>
<dbReference type="SUPFAM" id="SSF56529">
    <property type="entry name" value="FAH"/>
    <property type="match status" value="1"/>
</dbReference>
<name>A0AAD5WQ41_9PEZI</name>
<organism evidence="5 6">
    <name type="scientific">Zalerion maritima</name>
    <dbReference type="NCBI Taxonomy" id="339359"/>
    <lineage>
        <taxon>Eukaryota</taxon>
        <taxon>Fungi</taxon>
        <taxon>Dikarya</taxon>
        <taxon>Ascomycota</taxon>
        <taxon>Pezizomycotina</taxon>
        <taxon>Sordariomycetes</taxon>
        <taxon>Lulworthiomycetidae</taxon>
        <taxon>Lulworthiales</taxon>
        <taxon>Lulworthiaceae</taxon>
        <taxon>Zalerion</taxon>
    </lineage>
</organism>
<evidence type="ECO:0000313" key="5">
    <source>
        <dbReference type="EMBL" id="KAJ2898105.1"/>
    </source>
</evidence>
<sequence length="314" mass="33885">MSGTSWTHLIRFVAVEDGLEHLGQICNPPEVGDVGLASLRGEEIKAYLVTGSVFDGRVTDKVMTVSRRSLPPQSTRWNVSKNKPAAPGQQLLSPLRSSQVPVIRCLGLNYRDHAREANMEVPAQPVLFLKPRTALSGPRPEKTPVPRAAQDGSSDYEAELVVVVGRDVRDAGEGDAMDCVLGYTAGNDVSARTHQWRSSQWCFSKVAGFDGSCPIGPALVSRSAITDPQSLGIKATLSGATVQDSSTSQMIFSVAKTIAFLSQGITIERGTLIMMGTPPGIGAMRDPKVWLKDGDDMRVWIEGIGTLVNEIYYE</sequence>
<protein>
    <submittedName>
        <fullName evidence="5">Fumarylacetoacetate hydrolase domain-containing protein 2A</fullName>
    </submittedName>
</protein>
<keyword evidence="6" id="KW-1185">Reference proteome</keyword>
<dbReference type="AlphaFoldDB" id="A0AAD5WQ41"/>
<dbReference type="Gene3D" id="3.90.850.10">
    <property type="entry name" value="Fumarylacetoacetase-like, C-terminal domain"/>
    <property type="match status" value="1"/>
</dbReference>
<dbReference type="PANTHER" id="PTHR11820:SF112">
    <property type="entry name" value="FUMARYLACETOACETATE HYDROLASE FAMILY PROTEIN (AFU_ORTHOLOGUE AFUA_1G02370)-RELATED"/>
    <property type="match status" value="1"/>
</dbReference>
<keyword evidence="5" id="KW-0378">Hydrolase</keyword>
<evidence type="ECO:0000256" key="3">
    <source>
        <dbReference type="SAM" id="MobiDB-lite"/>
    </source>
</evidence>
<dbReference type="Pfam" id="PF01557">
    <property type="entry name" value="FAA_hydrolase"/>
    <property type="match status" value="1"/>
</dbReference>
<accession>A0AAD5WQ41</accession>
<dbReference type="GO" id="GO:0046872">
    <property type="term" value="F:metal ion binding"/>
    <property type="evidence" value="ECO:0007669"/>
    <property type="project" value="UniProtKB-KW"/>
</dbReference>
<dbReference type="GO" id="GO:0006107">
    <property type="term" value="P:oxaloacetate metabolic process"/>
    <property type="evidence" value="ECO:0007669"/>
    <property type="project" value="UniProtKB-ARBA"/>
</dbReference>
<gene>
    <name evidence="5" type="ORF">MKZ38_004164</name>
</gene>
<evidence type="ECO:0000259" key="4">
    <source>
        <dbReference type="Pfam" id="PF01557"/>
    </source>
</evidence>
<evidence type="ECO:0000313" key="6">
    <source>
        <dbReference type="Proteomes" id="UP001201980"/>
    </source>
</evidence>
<reference evidence="5" key="1">
    <citation type="submission" date="2022-07" db="EMBL/GenBank/DDBJ databases">
        <title>Draft genome sequence of Zalerion maritima ATCC 34329, a (micro)plastics degrading marine fungus.</title>
        <authorList>
            <person name="Paco A."/>
            <person name="Goncalves M.F.M."/>
            <person name="Rocha-Santos T.A.P."/>
            <person name="Alves A."/>
        </authorList>
    </citation>
    <scope>NUCLEOTIDE SEQUENCE</scope>
    <source>
        <strain evidence="5">ATCC 34329</strain>
    </source>
</reference>